<accession>A0A9J5WY27</accession>
<evidence type="ECO:0000313" key="2">
    <source>
        <dbReference type="Proteomes" id="UP000824120"/>
    </source>
</evidence>
<reference evidence="1 2" key="1">
    <citation type="submission" date="2020-09" db="EMBL/GenBank/DDBJ databases">
        <title>De no assembly of potato wild relative species, Solanum commersonii.</title>
        <authorList>
            <person name="Cho K."/>
        </authorList>
    </citation>
    <scope>NUCLEOTIDE SEQUENCE [LARGE SCALE GENOMIC DNA]</scope>
    <source>
        <strain evidence="1">LZ3.2</strain>
        <tissue evidence="1">Leaf</tissue>
    </source>
</reference>
<dbReference type="AlphaFoldDB" id="A0A9J5WY27"/>
<organism evidence="1 2">
    <name type="scientific">Solanum commersonii</name>
    <name type="common">Commerson's wild potato</name>
    <name type="synonym">Commerson's nightshade</name>
    <dbReference type="NCBI Taxonomy" id="4109"/>
    <lineage>
        <taxon>Eukaryota</taxon>
        <taxon>Viridiplantae</taxon>
        <taxon>Streptophyta</taxon>
        <taxon>Embryophyta</taxon>
        <taxon>Tracheophyta</taxon>
        <taxon>Spermatophyta</taxon>
        <taxon>Magnoliopsida</taxon>
        <taxon>eudicotyledons</taxon>
        <taxon>Gunneridae</taxon>
        <taxon>Pentapetalae</taxon>
        <taxon>asterids</taxon>
        <taxon>lamiids</taxon>
        <taxon>Solanales</taxon>
        <taxon>Solanaceae</taxon>
        <taxon>Solanoideae</taxon>
        <taxon>Solaneae</taxon>
        <taxon>Solanum</taxon>
    </lineage>
</organism>
<dbReference type="OrthoDB" id="1328252at2759"/>
<evidence type="ECO:0000313" key="1">
    <source>
        <dbReference type="EMBL" id="KAG5580149.1"/>
    </source>
</evidence>
<dbReference type="Proteomes" id="UP000824120">
    <property type="component" value="Chromosome 10"/>
</dbReference>
<sequence>MLDFAPEEIYENLAKLLAMGKERYFGFKIVRKGRNFHSKTRTLDLVKRVFDLLNFQRWRGGELFLDTSMMVYETKVVEFYVNLNVLEDNFSTSSVKEVELVFHHVRLGGEGRALNRNDMVTKSMLANCRLLAMNDHVPIAPPRATSPFTSLLNYLYAAMAQNAILRPNLTPCILIWLNLRGNCLTEGPIAPITREQCSCGSRPIAPFPISAFVTSFPFHLLKLSLQFKIMSYFCVFLHLVDILVELYHSASCFYVALLGPEF</sequence>
<gene>
    <name evidence="1" type="ORF">H5410_050776</name>
</gene>
<name>A0A9J5WY27_SOLCO</name>
<protein>
    <submittedName>
        <fullName evidence="1">Uncharacterized protein</fullName>
    </submittedName>
</protein>
<proteinExistence type="predicted"/>
<dbReference type="EMBL" id="JACXVP010000010">
    <property type="protein sequence ID" value="KAG5580149.1"/>
    <property type="molecule type" value="Genomic_DNA"/>
</dbReference>
<comment type="caution">
    <text evidence="1">The sequence shown here is derived from an EMBL/GenBank/DDBJ whole genome shotgun (WGS) entry which is preliminary data.</text>
</comment>
<keyword evidence="2" id="KW-1185">Reference proteome</keyword>